<evidence type="ECO:0000313" key="3">
    <source>
        <dbReference type="EMBL" id="KAL3523453.1"/>
    </source>
</evidence>
<dbReference type="Gene3D" id="3.80.10.10">
    <property type="entry name" value="Ribonuclease Inhibitor"/>
    <property type="match status" value="1"/>
</dbReference>
<dbReference type="Pfam" id="PF23598">
    <property type="entry name" value="LRR_14"/>
    <property type="match status" value="1"/>
</dbReference>
<reference evidence="3 4" key="1">
    <citation type="submission" date="2024-11" db="EMBL/GenBank/DDBJ databases">
        <title>A near-complete genome assembly of Cinchona calisaya.</title>
        <authorList>
            <person name="Lian D.C."/>
            <person name="Zhao X.W."/>
            <person name="Wei L."/>
        </authorList>
    </citation>
    <scope>NUCLEOTIDE SEQUENCE [LARGE SCALE GENOMIC DNA]</scope>
    <source>
        <tissue evidence="3">Nenye</tissue>
    </source>
</reference>
<dbReference type="EMBL" id="JBJUIK010000007">
    <property type="protein sequence ID" value="KAL3523453.1"/>
    <property type="molecule type" value="Genomic_DNA"/>
</dbReference>
<keyword evidence="4" id="KW-1185">Reference proteome</keyword>
<gene>
    <name evidence="3" type="ORF">ACH5RR_016287</name>
</gene>
<keyword evidence="1" id="KW-0677">Repeat</keyword>
<proteinExistence type="predicted"/>
<dbReference type="SUPFAM" id="SSF52058">
    <property type="entry name" value="L domain-like"/>
    <property type="match status" value="1"/>
</dbReference>
<comment type="caution">
    <text evidence="3">The sequence shown here is derived from an EMBL/GenBank/DDBJ whole genome shotgun (WGS) entry which is preliminary data.</text>
</comment>
<name>A0ABD2ZVX8_9GENT</name>
<evidence type="ECO:0000259" key="2">
    <source>
        <dbReference type="Pfam" id="PF23598"/>
    </source>
</evidence>
<evidence type="ECO:0000256" key="1">
    <source>
        <dbReference type="ARBA" id="ARBA00022737"/>
    </source>
</evidence>
<dbReference type="PANTHER" id="PTHR15140">
    <property type="entry name" value="TUBULIN-SPECIFIC CHAPERONE E"/>
    <property type="match status" value="1"/>
</dbReference>
<dbReference type="AlphaFoldDB" id="A0ABD2ZVX8"/>
<dbReference type="PANTHER" id="PTHR15140:SF39">
    <property type="entry name" value="LATE BLIGHT RESISTANCE PROTEIN HOMOLOG R1B-14"/>
    <property type="match status" value="1"/>
</dbReference>
<accession>A0ABD2ZVX8</accession>
<dbReference type="InterPro" id="IPR032675">
    <property type="entry name" value="LRR_dom_sf"/>
</dbReference>
<feature type="domain" description="Disease resistance R13L4/SHOC-2-like LRR" evidence="2">
    <location>
        <begin position="83"/>
        <end position="290"/>
    </location>
</feature>
<organism evidence="3 4">
    <name type="scientific">Cinchona calisaya</name>
    <dbReference type="NCBI Taxonomy" id="153742"/>
    <lineage>
        <taxon>Eukaryota</taxon>
        <taxon>Viridiplantae</taxon>
        <taxon>Streptophyta</taxon>
        <taxon>Embryophyta</taxon>
        <taxon>Tracheophyta</taxon>
        <taxon>Spermatophyta</taxon>
        <taxon>Magnoliopsida</taxon>
        <taxon>eudicotyledons</taxon>
        <taxon>Gunneridae</taxon>
        <taxon>Pentapetalae</taxon>
        <taxon>asterids</taxon>
        <taxon>lamiids</taxon>
        <taxon>Gentianales</taxon>
        <taxon>Rubiaceae</taxon>
        <taxon>Cinchonoideae</taxon>
        <taxon>Cinchoneae</taxon>
        <taxon>Cinchona</taxon>
    </lineage>
</organism>
<evidence type="ECO:0000313" key="4">
    <source>
        <dbReference type="Proteomes" id="UP001630127"/>
    </source>
</evidence>
<dbReference type="InterPro" id="IPR055414">
    <property type="entry name" value="LRR_R13L4/SHOC2-like"/>
</dbReference>
<protein>
    <recommendedName>
        <fullName evidence="2">Disease resistance R13L4/SHOC-2-like LRR domain-containing protein</fullName>
    </recommendedName>
</protein>
<sequence>MLMICYMSFVWQKPKKKIFCNFCMGMMTFLHFMSHKIYAGCTFNLKESILRSPGYFCPRLHSLLFFTHDDGYPLNRCNISFIFRIFKLLKVLDLRQVHLGDFFPTEIELLVRLRYLAILGVMQSIPSSIANLPNLETFLIEVYYGAVLLPDTIWNMTKLRHLHINGGFFDFSPAEENLNNSSDLNNIDTFFTPMLYVGQQMKRVLRKLSRIRRLKCKVSESKESTEHCHRVVAMEFLSQLESLKLSLYDMKQHHADFCFPSSLKKLTLMSFCWSAIPPIGKLPNLEVLKLLGDHGGEAWETKEGEFTKLQILVLELLDIVRWTGEDDRVSYLQRLVMQNCMQLIQVPHCLRYISTLETIELDWCLDSLASLVREIEEEHMSMGNEDLSLGRTLNTDLLSVNFSSKICL</sequence>
<dbReference type="Proteomes" id="UP001630127">
    <property type="component" value="Unassembled WGS sequence"/>
</dbReference>